<accession>A0A0D2ELP2</accession>
<evidence type="ECO:0000313" key="4">
    <source>
        <dbReference type="Proteomes" id="UP000053342"/>
    </source>
</evidence>
<protein>
    <recommendedName>
        <fullName evidence="2">Enoyl reductase (ER) domain-containing protein</fullName>
    </recommendedName>
</protein>
<evidence type="ECO:0000256" key="1">
    <source>
        <dbReference type="ARBA" id="ARBA00023002"/>
    </source>
</evidence>
<dbReference type="InterPro" id="IPR036291">
    <property type="entry name" value="NAD(P)-bd_dom_sf"/>
</dbReference>
<dbReference type="Pfam" id="PF00107">
    <property type="entry name" value="ADH_zinc_N"/>
    <property type="match status" value="1"/>
</dbReference>
<dbReference type="CDD" id="cd05288">
    <property type="entry name" value="PGDH"/>
    <property type="match status" value="1"/>
</dbReference>
<evidence type="ECO:0000313" key="3">
    <source>
        <dbReference type="EMBL" id="KIW48814.1"/>
    </source>
</evidence>
<dbReference type="Pfam" id="PF16884">
    <property type="entry name" value="ADH_N_2"/>
    <property type="match status" value="1"/>
</dbReference>
<reference evidence="3 4" key="1">
    <citation type="submission" date="2015-01" db="EMBL/GenBank/DDBJ databases">
        <title>The Genome Sequence of Exophiala oligosperma CBS72588.</title>
        <authorList>
            <consortium name="The Broad Institute Genomics Platform"/>
            <person name="Cuomo C."/>
            <person name="de Hoog S."/>
            <person name="Gorbushina A."/>
            <person name="Stielow B."/>
            <person name="Teixiera M."/>
            <person name="Abouelleil A."/>
            <person name="Chapman S.B."/>
            <person name="Priest M."/>
            <person name="Young S.K."/>
            <person name="Wortman J."/>
            <person name="Nusbaum C."/>
            <person name="Birren B."/>
        </authorList>
    </citation>
    <scope>NUCLEOTIDE SEQUENCE [LARGE SCALE GENOMIC DNA]</scope>
    <source>
        <strain evidence="3 4">CBS 72588</strain>
    </source>
</reference>
<dbReference type="OrthoDB" id="809632at2759"/>
<dbReference type="GO" id="GO:0016628">
    <property type="term" value="F:oxidoreductase activity, acting on the CH-CH group of donors, NAD or NADP as acceptor"/>
    <property type="evidence" value="ECO:0007669"/>
    <property type="project" value="InterPro"/>
</dbReference>
<dbReference type="Proteomes" id="UP000053342">
    <property type="component" value="Unassembled WGS sequence"/>
</dbReference>
<dbReference type="RefSeq" id="XP_016269030.1">
    <property type="nucleotide sequence ID" value="XM_016401977.1"/>
</dbReference>
<dbReference type="InterPro" id="IPR041694">
    <property type="entry name" value="ADH_N_2"/>
</dbReference>
<name>A0A0D2ELP2_9EURO</name>
<dbReference type="InterPro" id="IPR013149">
    <property type="entry name" value="ADH-like_C"/>
</dbReference>
<dbReference type="Gene3D" id="3.90.180.10">
    <property type="entry name" value="Medium-chain alcohol dehydrogenases, catalytic domain"/>
    <property type="match status" value="1"/>
</dbReference>
<gene>
    <name evidence="3" type="ORF">PV06_01376</name>
</gene>
<evidence type="ECO:0000259" key="2">
    <source>
        <dbReference type="SMART" id="SM00829"/>
    </source>
</evidence>
<dbReference type="AlphaFoldDB" id="A0A0D2ELP2"/>
<proteinExistence type="predicted"/>
<dbReference type="GeneID" id="27353450"/>
<organism evidence="3 4">
    <name type="scientific">Exophiala oligosperma</name>
    <dbReference type="NCBI Taxonomy" id="215243"/>
    <lineage>
        <taxon>Eukaryota</taxon>
        <taxon>Fungi</taxon>
        <taxon>Dikarya</taxon>
        <taxon>Ascomycota</taxon>
        <taxon>Pezizomycotina</taxon>
        <taxon>Eurotiomycetes</taxon>
        <taxon>Chaetothyriomycetidae</taxon>
        <taxon>Chaetothyriales</taxon>
        <taxon>Herpotrichiellaceae</taxon>
        <taxon>Exophiala</taxon>
    </lineage>
</organism>
<dbReference type="EMBL" id="KN847332">
    <property type="protein sequence ID" value="KIW48814.1"/>
    <property type="molecule type" value="Genomic_DNA"/>
</dbReference>
<sequence length="349" mass="38103">MVSNKTLVFAKSPVGLPVPGENIKLVDRPLDIDHIPSGGFVARILYSSFDPYLRHKLVEPHEAREFEPFDIGAPIVNGAVVEVLRADKSSTFKTGDKLVGMTPIAEYATVDEEASKQFQLIRNPYNLDLKLFLGPLGLPGITAYSALYEVAKPKKGETIFISAASGAVGQMVGQLALREGLTVIGSVGSDEKLEIIKNKFGFQGGFNYKKANIVEELKSLAPRGIDIYYDNVGGEQLEAAITVLKDWGRIVACGAASQYSIPYDKQYGIRNTGVIVSKRITWRGFTVFDDGFWNKYGEEHQKNVQEWIKEGSIKPVLSVTKGIDNAAEGLVTLFKGENVGKAVLEITAS</sequence>
<keyword evidence="1" id="KW-0560">Oxidoreductase</keyword>
<dbReference type="InterPro" id="IPR020843">
    <property type="entry name" value="ER"/>
</dbReference>
<dbReference type="InterPro" id="IPR011032">
    <property type="entry name" value="GroES-like_sf"/>
</dbReference>
<dbReference type="PANTHER" id="PTHR43205:SF7">
    <property type="entry name" value="PROSTAGLANDIN REDUCTASE 1"/>
    <property type="match status" value="1"/>
</dbReference>
<dbReference type="InterPro" id="IPR045010">
    <property type="entry name" value="MDR_fam"/>
</dbReference>
<feature type="domain" description="Enoyl reductase (ER)" evidence="2">
    <location>
        <begin position="20"/>
        <end position="344"/>
    </location>
</feature>
<dbReference type="HOGENOM" id="CLU_026673_29_1_1"/>
<keyword evidence="4" id="KW-1185">Reference proteome</keyword>
<dbReference type="SMART" id="SM00829">
    <property type="entry name" value="PKS_ER"/>
    <property type="match status" value="1"/>
</dbReference>
<dbReference type="SUPFAM" id="SSF50129">
    <property type="entry name" value="GroES-like"/>
    <property type="match status" value="1"/>
</dbReference>
<dbReference type="Gene3D" id="3.40.50.720">
    <property type="entry name" value="NAD(P)-binding Rossmann-like Domain"/>
    <property type="match status" value="1"/>
</dbReference>
<dbReference type="SUPFAM" id="SSF51735">
    <property type="entry name" value="NAD(P)-binding Rossmann-fold domains"/>
    <property type="match status" value="1"/>
</dbReference>
<dbReference type="PANTHER" id="PTHR43205">
    <property type="entry name" value="PROSTAGLANDIN REDUCTASE"/>
    <property type="match status" value="1"/>
</dbReference>
<dbReference type="FunFam" id="3.40.50.720:FF:000121">
    <property type="entry name" value="Prostaglandin reductase 2"/>
    <property type="match status" value="1"/>
</dbReference>
<dbReference type="VEuPathDB" id="FungiDB:PV06_01376"/>